<sequence length="431" mass="48921">MGANSCKCLQNNSNDTVNFSKRTNSKVKKEKGISFIILQLISVDILSQTSDYQNSPNENSTKGQLQKADTQNGSKNMKNGKFNTTDDKSTHLSNQQDASIVPQLDTQQKDIEEEDEEQEDDSVEIERIEKESRMDSQSMMSDTEFRRMDNDGGSSFASQILRVESDVSGINREINHQTQMRRATHQSQMTDTSFVRAVEDDTMNEGDEEQESDQFGDALFKKHLNTQQRDRLNTHTNQTNQRLVQKSEQLKHNRPSDDSSQDGLRFVQSSVQQDNHNSGDFNHHRDMEAGSISSDNIMQKRLVKVNTKQIDQYSEYSEGAGGRGASGDVNNRQSMADSEDSDNIFKKKQAQNNQNNNVNRIPTIGQNKKQPRLTGESMMSEDNFEQMQQNGSYTFDAKDNQNNFINDDDDDQISENSDAIGKRKAKVVYND</sequence>
<feature type="compositionally biased region" description="Polar residues" evidence="1">
    <location>
        <begin position="267"/>
        <end position="280"/>
    </location>
</feature>
<feature type="compositionally biased region" description="Polar residues" evidence="1">
    <location>
        <begin position="52"/>
        <end position="83"/>
    </location>
</feature>
<gene>
    <name evidence="2" type="primary">Contig3757.g4014</name>
    <name evidence="2" type="ORF">STYLEM_4151</name>
</gene>
<feature type="region of interest" description="Disordered" evidence="1">
    <location>
        <begin position="231"/>
        <end position="295"/>
    </location>
</feature>
<feature type="compositionally biased region" description="Polar residues" evidence="1">
    <location>
        <begin position="234"/>
        <end position="247"/>
    </location>
</feature>
<feature type="region of interest" description="Disordered" evidence="1">
    <location>
        <begin position="314"/>
        <end position="431"/>
    </location>
</feature>
<proteinExistence type="predicted"/>
<dbReference type="Proteomes" id="UP000039865">
    <property type="component" value="Unassembled WGS sequence"/>
</dbReference>
<feature type="region of interest" description="Disordered" evidence="1">
    <location>
        <begin position="52"/>
        <end position="140"/>
    </location>
</feature>
<evidence type="ECO:0000313" key="3">
    <source>
        <dbReference type="Proteomes" id="UP000039865"/>
    </source>
</evidence>
<feature type="compositionally biased region" description="Acidic residues" evidence="1">
    <location>
        <begin position="111"/>
        <end position="123"/>
    </location>
</feature>
<reference evidence="2 3" key="1">
    <citation type="submission" date="2014-06" db="EMBL/GenBank/DDBJ databases">
        <authorList>
            <person name="Swart Estienne"/>
        </authorList>
    </citation>
    <scope>NUCLEOTIDE SEQUENCE [LARGE SCALE GENOMIC DNA]</scope>
    <source>
        <strain evidence="2 3">130c</strain>
    </source>
</reference>
<protein>
    <submittedName>
        <fullName evidence="2">Uncharacterized protein</fullName>
    </submittedName>
</protein>
<name>A0A078A317_STYLE</name>
<feature type="compositionally biased region" description="Low complexity" evidence="1">
    <location>
        <begin position="350"/>
        <end position="359"/>
    </location>
</feature>
<feature type="compositionally biased region" description="Basic and acidic residues" evidence="1">
    <location>
        <begin position="248"/>
        <end position="257"/>
    </location>
</feature>
<dbReference type="EMBL" id="CCKQ01004031">
    <property type="protein sequence ID" value="CDW75164.1"/>
    <property type="molecule type" value="Genomic_DNA"/>
</dbReference>
<feature type="compositionally biased region" description="Basic and acidic residues" evidence="1">
    <location>
        <begin position="124"/>
        <end position="134"/>
    </location>
</feature>
<accession>A0A078A317</accession>
<feature type="compositionally biased region" description="Basic residues" evidence="1">
    <location>
        <begin position="422"/>
        <end position="431"/>
    </location>
</feature>
<evidence type="ECO:0000313" key="2">
    <source>
        <dbReference type="EMBL" id="CDW75164.1"/>
    </source>
</evidence>
<evidence type="ECO:0000256" key="1">
    <source>
        <dbReference type="SAM" id="MobiDB-lite"/>
    </source>
</evidence>
<keyword evidence="3" id="KW-1185">Reference proteome</keyword>
<dbReference type="AlphaFoldDB" id="A0A078A317"/>
<dbReference type="InParanoid" id="A0A078A317"/>
<organism evidence="2 3">
    <name type="scientific">Stylonychia lemnae</name>
    <name type="common">Ciliate</name>
    <dbReference type="NCBI Taxonomy" id="5949"/>
    <lineage>
        <taxon>Eukaryota</taxon>
        <taxon>Sar</taxon>
        <taxon>Alveolata</taxon>
        <taxon>Ciliophora</taxon>
        <taxon>Intramacronucleata</taxon>
        <taxon>Spirotrichea</taxon>
        <taxon>Stichotrichia</taxon>
        <taxon>Sporadotrichida</taxon>
        <taxon>Oxytrichidae</taxon>
        <taxon>Stylonychinae</taxon>
        <taxon>Stylonychia</taxon>
    </lineage>
</organism>